<sequence>MHFTVYAIIDEEPVVYVTKEIVEGILFILVVTPIYFVIVNLFYKGKRKIVLIILTSLGFLSIGLLFIDYLLGSSH</sequence>
<proteinExistence type="predicted"/>
<evidence type="ECO:0000313" key="2">
    <source>
        <dbReference type="EMBL" id="MDQ0483986.1"/>
    </source>
</evidence>
<keyword evidence="1" id="KW-0472">Membrane</keyword>
<feature type="transmembrane region" description="Helical" evidence="1">
    <location>
        <begin position="50"/>
        <end position="71"/>
    </location>
</feature>
<evidence type="ECO:0000313" key="3">
    <source>
        <dbReference type="Proteomes" id="UP001226720"/>
    </source>
</evidence>
<keyword evidence="1" id="KW-1133">Transmembrane helix</keyword>
<dbReference type="Proteomes" id="UP001226720">
    <property type="component" value="Unassembled WGS sequence"/>
</dbReference>
<protein>
    <submittedName>
        <fullName evidence="2">Uncharacterized protein</fullName>
    </submittedName>
</protein>
<name>A0ABU0K668_9BACL</name>
<gene>
    <name evidence="2" type="ORF">QO000_002970</name>
</gene>
<evidence type="ECO:0000256" key="1">
    <source>
        <dbReference type="SAM" id="Phobius"/>
    </source>
</evidence>
<reference evidence="2" key="1">
    <citation type="submission" date="2023-07" db="EMBL/GenBank/DDBJ databases">
        <title>Genomic Encyclopedia of Type Strains, Phase IV (KMG-IV): sequencing the most valuable type-strain genomes for metagenomic binning, comparative biology and taxonomic classification.</title>
        <authorList>
            <person name="Goeker M."/>
        </authorList>
    </citation>
    <scope>NUCLEOTIDE SEQUENCE [LARGE SCALE GENOMIC DNA]</scope>
    <source>
        <strain evidence="2">JSM 076093</strain>
    </source>
</reference>
<keyword evidence="3" id="KW-1185">Reference proteome</keyword>
<feature type="transmembrane region" description="Helical" evidence="1">
    <location>
        <begin position="24"/>
        <end position="43"/>
    </location>
</feature>
<dbReference type="GeneID" id="301328294"/>
<dbReference type="RefSeq" id="WP_301552643.1">
    <property type="nucleotide sequence ID" value="NZ_JAQRMZ010000009.1"/>
</dbReference>
<comment type="caution">
    <text evidence="2">The sequence shown here is derived from an EMBL/GenBank/DDBJ whole genome shotgun (WGS) entry which is preliminary data.</text>
</comment>
<accession>A0ABU0K668</accession>
<keyword evidence="1" id="KW-0812">Transmembrane</keyword>
<dbReference type="EMBL" id="JAUSWM010000005">
    <property type="protein sequence ID" value="MDQ0483986.1"/>
    <property type="molecule type" value="Genomic_DNA"/>
</dbReference>
<organism evidence="2 3">
    <name type="scientific">Guptibacillus hwajinpoensis</name>
    <dbReference type="NCBI Taxonomy" id="208199"/>
    <lineage>
        <taxon>Bacteria</taxon>
        <taxon>Bacillati</taxon>
        <taxon>Bacillota</taxon>
        <taxon>Bacilli</taxon>
        <taxon>Bacillales</taxon>
        <taxon>Guptibacillaceae</taxon>
        <taxon>Guptibacillus</taxon>
    </lineage>
</organism>